<accession>A0ABR5Q298</accession>
<feature type="chain" id="PRO_5045950039" evidence="3">
    <location>
        <begin position="34"/>
        <end position="486"/>
    </location>
</feature>
<sequence length="486" mass="53000">MGGVRMTWRKNPAVMAGLLGGVMLAAVPASVQAATFEPSDSPVVYAAIGAVGGLSCIGMVSGIAWLIGYHAQQKREELSEVPSSEAVVQYESKHSHSVSQNADISTVIALDRPQSFACTEYKPRHMRAQQWSENRGIRVQHVSDENAIHVSQSNVSEAAKPLSARPKVHVKTSQEPLHSQPRAAHAAKDYEQVAENYLKLMSFRERMASRARGAAEVLKERLGGDPMEGLPVIPRADGTVGDVGTSWWTTRVGEKNIARDFGITAIEAEAIPDEFSSRTFRPIANHTDMAVGTKTRMEEACGSMNHNLDGRGDVPVADRVAFVDQGMFPEKRTVSELSHKDDWELALDALDAKLGHDTHNVTRDPIEVIPATSGIATQGGTSANAGTSDSLGNSDYIRSAYIEHLVADVEEEMQRAAKKEEQRPTRELFRLIDGGTHSLERIPTPATTSEQIEALKSAKKEQTEARSQKRYCPKHFSTGMQEAIEA</sequence>
<name>A0ABR5Q298_9ACTN</name>
<evidence type="ECO:0000256" key="2">
    <source>
        <dbReference type="SAM" id="Phobius"/>
    </source>
</evidence>
<dbReference type="EMBL" id="JQCP01000001">
    <property type="protein sequence ID" value="KRO03060.1"/>
    <property type="molecule type" value="Genomic_DNA"/>
</dbReference>
<proteinExistence type="predicted"/>
<dbReference type="Proteomes" id="UP000051927">
    <property type="component" value="Unassembled WGS sequence"/>
</dbReference>
<keyword evidence="2" id="KW-0812">Transmembrane</keyword>
<evidence type="ECO:0000313" key="5">
    <source>
        <dbReference type="Proteomes" id="UP000051927"/>
    </source>
</evidence>
<evidence type="ECO:0000256" key="1">
    <source>
        <dbReference type="SAM" id="MobiDB-lite"/>
    </source>
</evidence>
<evidence type="ECO:0000313" key="4">
    <source>
        <dbReference type="EMBL" id="KRO03060.1"/>
    </source>
</evidence>
<keyword evidence="2" id="KW-0472">Membrane</keyword>
<comment type="caution">
    <text evidence="4">The sequence shown here is derived from an EMBL/GenBank/DDBJ whole genome shotgun (WGS) entry which is preliminary data.</text>
</comment>
<feature type="region of interest" description="Disordered" evidence="1">
    <location>
        <begin position="461"/>
        <end position="486"/>
    </location>
</feature>
<keyword evidence="2" id="KW-1133">Transmembrane helix</keyword>
<keyword evidence="3" id="KW-0732">Signal</keyword>
<organism evidence="4 5">
    <name type="scientific">Lancefieldella rimae</name>
    <dbReference type="NCBI Taxonomy" id="1383"/>
    <lineage>
        <taxon>Bacteria</taxon>
        <taxon>Bacillati</taxon>
        <taxon>Actinomycetota</taxon>
        <taxon>Coriobacteriia</taxon>
        <taxon>Coriobacteriales</taxon>
        <taxon>Atopobiaceae</taxon>
        <taxon>Lancefieldella</taxon>
    </lineage>
</organism>
<evidence type="ECO:0000256" key="3">
    <source>
        <dbReference type="SAM" id="SignalP"/>
    </source>
</evidence>
<keyword evidence="5" id="KW-1185">Reference proteome</keyword>
<feature type="signal peptide" evidence="3">
    <location>
        <begin position="1"/>
        <end position="33"/>
    </location>
</feature>
<gene>
    <name evidence="4" type="ORF">IV60_GL000238</name>
</gene>
<feature type="transmembrane region" description="Helical" evidence="2">
    <location>
        <begin position="43"/>
        <end position="67"/>
    </location>
</feature>
<protein>
    <submittedName>
        <fullName evidence="4">Uncharacterized protein</fullName>
    </submittedName>
</protein>
<reference evidence="4 5" key="1">
    <citation type="journal article" date="2015" name="Genome Announc.">
        <title>Expanding the biotechnology potential of lactobacilli through comparative genomics of 213 strains and associated genera.</title>
        <authorList>
            <person name="Sun Z."/>
            <person name="Harris H.M."/>
            <person name="McCann A."/>
            <person name="Guo C."/>
            <person name="Argimon S."/>
            <person name="Zhang W."/>
            <person name="Yang X."/>
            <person name="Jeffery I.B."/>
            <person name="Cooney J.C."/>
            <person name="Kagawa T.F."/>
            <person name="Liu W."/>
            <person name="Song Y."/>
            <person name="Salvetti E."/>
            <person name="Wrobel A."/>
            <person name="Rasinkangas P."/>
            <person name="Parkhill J."/>
            <person name="Rea M.C."/>
            <person name="O'Sullivan O."/>
            <person name="Ritari J."/>
            <person name="Douillard F.P."/>
            <person name="Paul Ross R."/>
            <person name="Yang R."/>
            <person name="Briner A.E."/>
            <person name="Felis G.E."/>
            <person name="de Vos W.M."/>
            <person name="Barrangou R."/>
            <person name="Klaenhammer T.R."/>
            <person name="Caufield P.W."/>
            <person name="Cui Y."/>
            <person name="Zhang H."/>
            <person name="O'Toole P.W."/>
        </authorList>
    </citation>
    <scope>NUCLEOTIDE SEQUENCE [LARGE SCALE GENOMIC DNA]</scope>
    <source>
        <strain evidence="4 5">DSM 7090</strain>
    </source>
</reference>